<dbReference type="EC" id="3.4.21.53" evidence="9 10"/>
<dbReference type="Pfam" id="PF22667">
    <property type="entry name" value="Lon_lid"/>
    <property type="match status" value="1"/>
</dbReference>
<gene>
    <name evidence="9 19" type="primary">lon</name>
    <name evidence="18" type="ORF">CUN49_12485</name>
    <name evidence="19" type="ORF">CUN50_00580</name>
</gene>
<dbReference type="InterPro" id="IPR003111">
    <property type="entry name" value="Lon_prtase_N"/>
</dbReference>
<evidence type="ECO:0000313" key="21">
    <source>
        <dbReference type="Proteomes" id="UP000229681"/>
    </source>
</evidence>
<dbReference type="EMBL" id="PGTM01000215">
    <property type="protein sequence ID" value="PJF35060.1"/>
    <property type="molecule type" value="Genomic_DNA"/>
</dbReference>
<evidence type="ECO:0000256" key="4">
    <source>
        <dbReference type="ARBA" id="ARBA00022741"/>
    </source>
</evidence>
<dbReference type="GO" id="GO:0006515">
    <property type="term" value="P:protein quality control for misfolded or incompletely synthesized proteins"/>
    <property type="evidence" value="ECO:0007669"/>
    <property type="project" value="UniProtKB-UniRule"/>
</dbReference>
<dbReference type="InterPro" id="IPR008268">
    <property type="entry name" value="Peptidase_S16_AS"/>
</dbReference>
<dbReference type="Pfam" id="PF02190">
    <property type="entry name" value="LON_substr_bdg"/>
    <property type="match status" value="1"/>
</dbReference>
<evidence type="ECO:0000256" key="5">
    <source>
        <dbReference type="ARBA" id="ARBA00022801"/>
    </source>
</evidence>
<dbReference type="SMART" id="SM00464">
    <property type="entry name" value="LON"/>
    <property type="match status" value="1"/>
</dbReference>
<keyword evidence="5 9" id="KW-0378">Hydrolase</keyword>
<dbReference type="SUPFAM" id="SSF88697">
    <property type="entry name" value="PUA domain-like"/>
    <property type="match status" value="1"/>
</dbReference>
<dbReference type="Gene3D" id="2.30.130.40">
    <property type="entry name" value="LON domain-like"/>
    <property type="match status" value="1"/>
</dbReference>
<dbReference type="Gene3D" id="1.20.5.5270">
    <property type="match status" value="1"/>
</dbReference>
<dbReference type="PRINTS" id="PR00830">
    <property type="entry name" value="ENDOLAPTASE"/>
</dbReference>
<evidence type="ECO:0000256" key="1">
    <source>
        <dbReference type="ARBA" id="ARBA00004496"/>
    </source>
</evidence>
<accession>A0A2M8Q0Y7</accession>
<comment type="similarity">
    <text evidence="9 10 13 14">Belongs to the peptidase S16 family.</text>
</comment>
<evidence type="ECO:0000313" key="18">
    <source>
        <dbReference type="EMBL" id="PJF35060.1"/>
    </source>
</evidence>
<dbReference type="PROSITE" id="PS01046">
    <property type="entry name" value="LON_SER"/>
    <property type="match status" value="1"/>
</dbReference>
<dbReference type="SUPFAM" id="SSF54211">
    <property type="entry name" value="Ribosomal protein S5 domain 2-like"/>
    <property type="match status" value="1"/>
</dbReference>
<keyword evidence="3 9" id="KW-0645">Protease</keyword>
<dbReference type="Gene3D" id="3.40.50.300">
    <property type="entry name" value="P-loop containing nucleotide triphosphate hydrolases"/>
    <property type="match status" value="1"/>
</dbReference>
<accession>A0A2M8PBZ4</accession>
<evidence type="ECO:0000256" key="15">
    <source>
        <dbReference type="SAM" id="MobiDB-lite"/>
    </source>
</evidence>
<dbReference type="PROSITE" id="PS51786">
    <property type="entry name" value="LON_PROTEOLYTIC"/>
    <property type="match status" value="1"/>
</dbReference>
<keyword evidence="7 9" id="KW-0067">ATP-binding</keyword>
<dbReference type="PROSITE" id="PS51787">
    <property type="entry name" value="LON_N"/>
    <property type="match status" value="1"/>
</dbReference>
<dbReference type="Proteomes" id="UP000229681">
    <property type="component" value="Unassembled WGS sequence"/>
</dbReference>
<feature type="domain" description="Lon N-terminal" evidence="17">
    <location>
        <begin position="20"/>
        <end position="213"/>
    </location>
</feature>
<evidence type="ECO:0000256" key="13">
    <source>
        <dbReference type="PROSITE-ProRule" id="PRU01122"/>
    </source>
</evidence>
<dbReference type="SUPFAM" id="SSF52540">
    <property type="entry name" value="P-loop containing nucleoside triphosphate hydrolases"/>
    <property type="match status" value="1"/>
</dbReference>
<dbReference type="SMART" id="SM00382">
    <property type="entry name" value="AAA"/>
    <property type="match status" value="1"/>
</dbReference>
<dbReference type="InterPro" id="IPR015947">
    <property type="entry name" value="PUA-like_sf"/>
</dbReference>
<dbReference type="InterPro" id="IPR003959">
    <property type="entry name" value="ATPase_AAA_core"/>
</dbReference>
<evidence type="ECO:0000256" key="11">
    <source>
        <dbReference type="PIRSR" id="PIRSR001174-1"/>
    </source>
</evidence>
<evidence type="ECO:0000313" key="19">
    <source>
        <dbReference type="EMBL" id="PJF43450.1"/>
    </source>
</evidence>
<evidence type="ECO:0000256" key="12">
    <source>
        <dbReference type="PIRSR" id="PIRSR001174-2"/>
    </source>
</evidence>
<comment type="subunit">
    <text evidence="9 10">Homohexamer. Organized in a ring with a central cavity.</text>
</comment>
<dbReference type="CDD" id="cd19500">
    <property type="entry name" value="RecA-like_Lon"/>
    <property type="match status" value="1"/>
</dbReference>
<dbReference type="GO" id="GO:0005737">
    <property type="term" value="C:cytoplasm"/>
    <property type="evidence" value="ECO:0007669"/>
    <property type="project" value="UniProtKB-SubCell"/>
</dbReference>
<dbReference type="Gene3D" id="3.30.230.10">
    <property type="match status" value="1"/>
</dbReference>
<evidence type="ECO:0000256" key="14">
    <source>
        <dbReference type="RuleBase" id="RU000591"/>
    </source>
</evidence>
<dbReference type="InterPro" id="IPR027065">
    <property type="entry name" value="Lon_Prtase"/>
</dbReference>
<dbReference type="GO" id="GO:0016887">
    <property type="term" value="F:ATP hydrolysis activity"/>
    <property type="evidence" value="ECO:0007669"/>
    <property type="project" value="UniProtKB-UniRule"/>
</dbReference>
<dbReference type="InterPro" id="IPR004815">
    <property type="entry name" value="Lon_bac/euk-typ"/>
</dbReference>
<evidence type="ECO:0000256" key="2">
    <source>
        <dbReference type="ARBA" id="ARBA00022490"/>
    </source>
</evidence>
<evidence type="ECO:0000259" key="16">
    <source>
        <dbReference type="PROSITE" id="PS51786"/>
    </source>
</evidence>
<dbReference type="Gene3D" id="1.10.8.60">
    <property type="match status" value="1"/>
</dbReference>
<evidence type="ECO:0000256" key="9">
    <source>
        <dbReference type="HAMAP-Rule" id="MF_01973"/>
    </source>
</evidence>
<dbReference type="NCBIfam" id="TIGR00763">
    <property type="entry name" value="lon"/>
    <property type="match status" value="1"/>
</dbReference>
<evidence type="ECO:0000256" key="7">
    <source>
        <dbReference type="ARBA" id="ARBA00022840"/>
    </source>
</evidence>
<dbReference type="Gene3D" id="1.20.58.1480">
    <property type="match status" value="1"/>
</dbReference>
<keyword evidence="4 9" id="KW-0547">Nucleotide-binding</keyword>
<feature type="region of interest" description="Disordered" evidence="15">
    <location>
        <begin position="783"/>
        <end position="833"/>
    </location>
</feature>
<dbReference type="GO" id="GO:0004252">
    <property type="term" value="F:serine-type endopeptidase activity"/>
    <property type="evidence" value="ECO:0007669"/>
    <property type="project" value="UniProtKB-UniRule"/>
</dbReference>
<dbReference type="GO" id="GO:0005524">
    <property type="term" value="F:ATP binding"/>
    <property type="evidence" value="ECO:0007669"/>
    <property type="project" value="UniProtKB-UniRule"/>
</dbReference>
<feature type="active site" evidence="9 11">
    <location>
        <position position="689"/>
    </location>
</feature>
<dbReference type="GO" id="GO:0043565">
    <property type="term" value="F:sequence-specific DNA binding"/>
    <property type="evidence" value="ECO:0007669"/>
    <property type="project" value="UniProtKB-UniRule"/>
</dbReference>
<dbReference type="InterPro" id="IPR014721">
    <property type="entry name" value="Ribsml_uS5_D2-typ_fold_subgr"/>
</dbReference>
<comment type="subcellular location">
    <subcellularLocation>
        <location evidence="1 9 10">Cytoplasm</location>
    </subcellularLocation>
</comment>
<dbReference type="HAMAP" id="MF_01973">
    <property type="entry name" value="lon_bact"/>
    <property type="match status" value="1"/>
</dbReference>
<dbReference type="InterPro" id="IPR027543">
    <property type="entry name" value="Lon_bac"/>
</dbReference>
<comment type="caution">
    <text evidence="19">The sequence shown here is derived from an EMBL/GenBank/DDBJ whole genome shotgun (WGS) entry which is preliminary data.</text>
</comment>
<dbReference type="EMBL" id="PGTL01000001">
    <property type="protein sequence ID" value="PJF43450.1"/>
    <property type="molecule type" value="Genomic_DNA"/>
</dbReference>
<evidence type="ECO:0000256" key="8">
    <source>
        <dbReference type="ARBA" id="ARBA00023016"/>
    </source>
</evidence>
<comment type="induction">
    <text evidence="9">By heat shock.</text>
</comment>
<protein>
    <recommendedName>
        <fullName evidence="9 10">Lon protease</fullName>
        <ecNumber evidence="9 10">3.4.21.53</ecNumber>
    </recommendedName>
    <alternativeName>
        <fullName evidence="9">ATP-dependent protease La</fullName>
    </alternativeName>
</protein>
<keyword evidence="2 9" id="KW-0963">Cytoplasm</keyword>
<dbReference type="FunFam" id="1.20.5.5270:FF:000002">
    <property type="entry name" value="Lon protease homolog"/>
    <property type="match status" value="1"/>
</dbReference>
<comment type="catalytic activity">
    <reaction evidence="9 10 13">
        <text>Hydrolysis of proteins in presence of ATP.</text>
        <dbReference type="EC" id="3.4.21.53"/>
    </reaction>
</comment>
<dbReference type="InterPro" id="IPR027417">
    <property type="entry name" value="P-loop_NTPase"/>
</dbReference>
<dbReference type="Proteomes" id="UP000228947">
    <property type="component" value="Unassembled WGS sequence"/>
</dbReference>
<dbReference type="GO" id="GO:0004176">
    <property type="term" value="F:ATP-dependent peptidase activity"/>
    <property type="evidence" value="ECO:0007669"/>
    <property type="project" value="UniProtKB-UniRule"/>
</dbReference>
<dbReference type="GO" id="GO:0034605">
    <property type="term" value="P:cellular response to heat"/>
    <property type="evidence" value="ECO:0007669"/>
    <property type="project" value="UniProtKB-UniRule"/>
</dbReference>
<comment type="function">
    <text evidence="9">ATP-dependent serine protease that mediates the selective degradation of mutant and abnormal proteins as well as certain short-lived regulatory proteins. Required for cellular homeostasis and for survival from DNA damage and developmental changes induced by stress. Degrades polypeptides processively to yield small peptide fragments that are 5 to 10 amino acids long. Binds to DNA in a double-stranded, site-specific manner.</text>
</comment>
<evidence type="ECO:0000313" key="20">
    <source>
        <dbReference type="Proteomes" id="UP000228947"/>
    </source>
</evidence>
<proteinExistence type="evidence at transcript level"/>
<organism evidence="19 20">
    <name type="scientific">Candidatus Thermofonsia Clade 1 bacterium</name>
    <dbReference type="NCBI Taxonomy" id="2364210"/>
    <lineage>
        <taxon>Bacteria</taxon>
        <taxon>Bacillati</taxon>
        <taxon>Chloroflexota</taxon>
        <taxon>Candidatus Thermofontia</taxon>
        <taxon>Candidatus Thermofonsia Clade 1</taxon>
    </lineage>
</organism>
<dbReference type="InterPro" id="IPR020568">
    <property type="entry name" value="Ribosomal_Su5_D2-typ_SF"/>
</dbReference>
<dbReference type="InterPro" id="IPR054594">
    <property type="entry name" value="Lon_lid"/>
</dbReference>
<dbReference type="PANTHER" id="PTHR10046">
    <property type="entry name" value="ATP DEPENDENT LON PROTEASE FAMILY MEMBER"/>
    <property type="match status" value="1"/>
</dbReference>
<sequence length="833" mass="93553">MNDFYHVQDAQPDSDGLIEVPLIPLRDLILYPNMVSPLFVGRDRSLAAISAAQSKGQTIIGVGQRDPNQPDPRPEDLFEYGTEIALGRLLRMPDGTTSVLAQGRRRVQIVSYVQTEPYYRVKARPIDETVERTHEVEALMRAVLTLFEKCVQLNRNLPDEAYIYAMNIEEPGWLADLVVSTLDLSLEERQAMLENVNPIERLQRVSVLLGRELDVLEIEEQINAQVQQEVDRNQREAYLREQMRVIQNELGEGDPFQQELEELRERIEAAQMPEEVYLKANKELERLAAMPPMAPEVGIIRTYLDWLIDLPWWQMTEDNLDLAHAERVLEEDHFGLPKAKERILEHIAVRKLAADKMKSPIICFVGPPGTGKTSLGRSIAKALGRQFVRVSLGGVRDEAEIRGHRRTYIGALPGRIIQTMRRAGTINPVFMLDEIDKLGQDFRGDPAAALLEVLDPEQNHAFSDHYLDVPYDLSKVLFITTANWLDPLPSALLDRLEVIEFSGYTDQEKLAIARHFLIPRQLEQHGLKGKGLRFDEAALQAIIREYTYEAGVRNLDREIANICRKIARRVASQQPYKRRITAQSLIEFLGPPSFTNAKVEEEDQVGLATGVAWTENGGDVMTVEVTLMNGKGNLTLTGQIGEVMEESVQAALSYTRSRAKALGIKPEVFEKIDVHLHVPETAVPKDGPSAGVTMAVALISAFTERKVRVRTAMTGEITLRGRILPVGGVKEKVLAAYRAGLRTIILPEGNRKDLIEVPKKVQSEMTVHFVTHMDQVIELALLPDEPKAKTPSKPRAKASDATKPRRTRKTPAKPTLDQPPASSAAEFSYNQPR</sequence>
<evidence type="ECO:0000256" key="10">
    <source>
        <dbReference type="PIRNR" id="PIRNR001174"/>
    </source>
</evidence>
<dbReference type="AlphaFoldDB" id="A0A2M8Q0Y7"/>
<feature type="active site" evidence="9 11">
    <location>
        <position position="732"/>
    </location>
</feature>
<dbReference type="PIRSF" id="PIRSF001174">
    <property type="entry name" value="Lon_proteas"/>
    <property type="match status" value="1"/>
</dbReference>
<dbReference type="InterPro" id="IPR008269">
    <property type="entry name" value="Lon_proteolytic"/>
</dbReference>
<keyword evidence="6 9" id="KW-0720">Serine protease</keyword>
<dbReference type="FunFam" id="3.40.50.300:FF:000382">
    <property type="entry name" value="Lon protease homolog 2, peroxisomal"/>
    <property type="match status" value="1"/>
</dbReference>
<dbReference type="InterPro" id="IPR046336">
    <property type="entry name" value="Lon_prtase_N_sf"/>
</dbReference>
<dbReference type="Pfam" id="PF05362">
    <property type="entry name" value="Lon_C"/>
    <property type="match status" value="1"/>
</dbReference>
<feature type="binding site" evidence="9 12">
    <location>
        <begin position="366"/>
        <end position="373"/>
    </location>
    <ligand>
        <name>ATP</name>
        <dbReference type="ChEBI" id="CHEBI:30616"/>
    </ligand>
</feature>
<name>A0A2M8Q0Y7_9CHLR</name>
<dbReference type="InterPro" id="IPR003593">
    <property type="entry name" value="AAA+_ATPase"/>
</dbReference>
<dbReference type="Pfam" id="PF00004">
    <property type="entry name" value="AAA"/>
    <property type="match status" value="1"/>
</dbReference>
<evidence type="ECO:0000256" key="3">
    <source>
        <dbReference type="ARBA" id="ARBA00022670"/>
    </source>
</evidence>
<keyword evidence="8 9" id="KW-0346">Stress response</keyword>
<feature type="domain" description="Lon proteolytic" evidence="16">
    <location>
        <begin position="602"/>
        <end position="783"/>
    </location>
</feature>
<evidence type="ECO:0000259" key="17">
    <source>
        <dbReference type="PROSITE" id="PS51787"/>
    </source>
</evidence>
<reference evidence="20 21" key="1">
    <citation type="submission" date="2017-11" db="EMBL/GenBank/DDBJ databases">
        <title>Evolution of Phototrophy in the Chloroflexi Phylum Driven by Horizontal Gene Transfer.</title>
        <authorList>
            <person name="Ward L.M."/>
            <person name="Hemp J."/>
            <person name="Shih P.M."/>
            <person name="Mcglynn S.E."/>
            <person name="Fischer W."/>
        </authorList>
    </citation>
    <scope>NUCLEOTIDE SEQUENCE [LARGE SCALE GENOMIC DNA]</scope>
    <source>
        <strain evidence="19">CP1_1M</strain>
        <strain evidence="18">JP3_13</strain>
    </source>
</reference>
<evidence type="ECO:0000256" key="6">
    <source>
        <dbReference type="ARBA" id="ARBA00022825"/>
    </source>
</evidence>